<dbReference type="GO" id="GO:0016567">
    <property type="term" value="P:protein ubiquitination"/>
    <property type="evidence" value="ECO:0007669"/>
    <property type="project" value="TreeGrafter"/>
</dbReference>
<dbReference type="GO" id="GO:0008270">
    <property type="term" value="F:zinc ion binding"/>
    <property type="evidence" value="ECO:0007669"/>
    <property type="project" value="UniProtKB-KW"/>
</dbReference>
<dbReference type="GO" id="GO:0005737">
    <property type="term" value="C:cytoplasm"/>
    <property type="evidence" value="ECO:0007669"/>
    <property type="project" value="TreeGrafter"/>
</dbReference>
<sequence length="530" mass="60428">MASSQYRSNGKISLDLVGLVVRLSNQPDHGILHLYRGNDGNIKQDQNQKDTTVASSENTTKTNATSTIVCSLDIPSYLTVPDFLSFVEPVDSFVSHYRIIRETNPDKYMVLMKFRDSDAARDYYTQYNDRRFSSMEPEICRVVYIQSVEMNSVLMPPYTFPFVNDTTTIRRANDDTPICPVCLERMDEKVTGLLTILCQHTFHCYCLSKWGDGSCPVCRYSQKPVNDDDVVPDDQQQSQQNPQQQQQQHQLSHQQQKQWSYREANECSLCGSTENLWICLICGHIGCEQGAHALEHSNHSNHPYALEIETQRVWDFASNGYVHRLIQNMVDGKLVELPGGSDEPSSTIDTSGTSQEKLDAMSLEYSYLMTSQLDSQRIYYEDFLDDATSQLSTLTAQVKSLTKESQHLHVEKEKTSIRCQDVKTALEDGTLYKERVDKSLQGYKDQYESSRRHLTAEKEKTNTLLKENEALQESIEQKQKMVKELGDQVRDLKFFLEAREKVQEHPELGGGSVGTRSSSSGRKLKRGAKR</sequence>
<evidence type="ECO:0000259" key="7">
    <source>
        <dbReference type="PROSITE" id="PS50089"/>
    </source>
</evidence>
<gene>
    <name evidence="9" type="ORF">INT45_011317</name>
</gene>
<proteinExistence type="predicted"/>
<feature type="compositionally biased region" description="Low complexity" evidence="6">
    <location>
        <begin position="233"/>
        <end position="255"/>
    </location>
</feature>
<dbReference type="GO" id="GO:0061630">
    <property type="term" value="F:ubiquitin protein ligase activity"/>
    <property type="evidence" value="ECO:0007669"/>
    <property type="project" value="TreeGrafter"/>
</dbReference>
<dbReference type="InterPro" id="IPR011422">
    <property type="entry name" value="BRAP2/ETP1_RRM"/>
</dbReference>
<dbReference type="OrthoDB" id="273556at2759"/>
<feature type="domain" description="RING-type" evidence="7">
    <location>
        <begin position="179"/>
        <end position="219"/>
    </location>
</feature>
<dbReference type="EMBL" id="JAEPRB010000453">
    <property type="protein sequence ID" value="KAG2216117.1"/>
    <property type="molecule type" value="Genomic_DNA"/>
</dbReference>
<dbReference type="PANTHER" id="PTHR24007:SF7">
    <property type="entry name" value="BRCA1-ASSOCIATED PROTEIN"/>
    <property type="match status" value="1"/>
</dbReference>
<evidence type="ECO:0000256" key="4">
    <source>
        <dbReference type="PROSITE-ProRule" id="PRU00502"/>
    </source>
</evidence>
<keyword evidence="2 4" id="KW-0863">Zinc-finger</keyword>
<dbReference type="Pfam" id="PF13639">
    <property type="entry name" value="zf-RING_2"/>
    <property type="match status" value="1"/>
</dbReference>
<organism evidence="9 10">
    <name type="scientific">Circinella minor</name>
    <dbReference type="NCBI Taxonomy" id="1195481"/>
    <lineage>
        <taxon>Eukaryota</taxon>
        <taxon>Fungi</taxon>
        <taxon>Fungi incertae sedis</taxon>
        <taxon>Mucoromycota</taxon>
        <taxon>Mucoromycotina</taxon>
        <taxon>Mucoromycetes</taxon>
        <taxon>Mucorales</taxon>
        <taxon>Lichtheimiaceae</taxon>
        <taxon>Circinella</taxon>
    </lineage>
</organism>
<keyword evidence="3" id="KW-0862">Zinc</keyword>
<reference evidence="9 10" key="1">
    <citation type="submission" date="2020-12" db="EMBL/GenBank/DDBJ databases">
        <title>Metabolic potential, ecology and presence of endohyphal bacteria is reflected in genomic diversity of Mucoromycotina.</title>
        <authorList>
            <person name="Muszewska A."/>
            <person name="Okrasinska A."/>
            <person name="Steczkiewicz K."/>
            <person name="Drgas O."/>
            <person name="Orlowska M."/>
            <person name="Perlinska-Lenart U."/>
            <person name="Aleksandrzak-Piekarczyk T."/>
            <person name="Szatraj K."/>
            <person name="Zielenkiewicz U."/>
            <person name="Pilsyk S."/>
            <person name="Malc E."/>
            <person name="Mieczkowski P."/>
            <person name="Kruszewska J.S."/>
            <person name="Biernat P."/>
            <person name="Pawlowska J."/>
        </authorList>
    </citation>
    <scope>NUCLEOTIDE SEQUENCE [LARGE SCALE GENOMIC DNA]</scope>
    <source>
        <strain evidence="9 10">CBS 142.35</strain>
    </source>
</reference>
<evidence type="ECO:0008006" key="11">
    <source>
        <dbReference type="Google" id="ProtNLM"/>
    </source>
</evidence>
<name>A0A8H7RTU4_9FUNG</name>
<dbReference type="CDD" id="cd16457">
    <property type="entry name" value="RING-H2_BRAP2"/>
    <property type="match status" value="1"/>
</dbReference>
<dbReference type="Pfam" id="PF07576">
    <property type="entry name" value="BRAP2"/>
    <property type="match status" value="1"/>
</dbReference>
<evidence type="ECO:0000256" key="5">
    <source>
        <dbReference type="SAM" id="Coils"/>
    </source>
</evidence>
<evidence type="ECO:0000313" key="10">
    <source>
        <dbReference type="Proteomes" id="UP000646827"/>
    </source>
</evidence>
<dbReference type="InterPro" id="IPR001607">
    <property type="entry name" value="Znf_UBP"/>
</dbReference>
<dbReference type="InterPro" id="IPR047243">
    <property type="entry name" value="RING-H2_BRAP2"/>
</dbReference>
<keyword evidence="1" id="KW-0479">Metal-binding</keyword>
<keyword evidence="10" id="KW-1185">Reference proteome</keyword>
<dbReference type="InterPro" id="IPR013083">
    <property type="entry name" value="Znf_RING/FYVE/PHD"/>
</dbReference>
<feature type="domain" description="UBP-type" evidence="8">
    <location>
        <begin position="216"/>
        <end position="341"/>
    </location>
</feature>
<dbReference type="AlphaFoldDB" id="A0A8H7RTU4"/>
<evidence type="ECO:0000256" key="6">
    <source>
        <dbReference type="SAM" id="MobiDB-lite"/>
    </source>
</evidence>
<dbReference type="GO" id="GO:0007265">
    <property type="term" value="P:Ras protein signal transduction"/>
    <property type="evidence" value="ECO:0007669"/>
    <property type="project" value="TreeGrafter"/>
</dbReference>
<dbReference type="Proteomes" id="UP000646827">
    <property type="component" value="Unassembled WGS sequence"/>
</dbReference>
<feature type="region of interest" description="Disordered" evidence="6">
    <location>
        <begin position="503"/>
        <end position="530"/>
    </location>
</feature>
<evidence type="ECO:0000313" key="9">
    <source>
        <dbReference type="EMBL" id="KAG2216117.1"/>
    </source>
</evidence>
<dbReference type="InterPro" id="IPR001841">
    <property type="entry name" value="Znf_RING"/>
</dbReference>
<protein>
    <recommendedName>
        <fullName evidence="11">BRCA1-associated protein</fullName>
    </recommendedName>
</protein>
<evidence type="ECO:0000256" key="3">
    <source>
        <dbReference type="ARBA" id="ARBA00022833"/>
    </source>
</evidence>
<feature type="region of interest" description="Disordered" evidence="6">
    <location>
        <begin position="37"/>
        <end position="60"/>
    </location>
</feature>
<feature type="compositionally biased region" description="Polar residues" evidence="6">
    <location>
        <begin position="41"/>
        <end position="60"/>
    </location>
</feature>
<dbReference type="PANTHER" id="PTHR24007">
    <property type="entry name" value="BRCA1-ASSOCIATED PROTEIN"/>
    <property type="match status" value="1"/>
</dbReference>
<dbReference type="PROSITE" id="PS50271">
    <property type="entry name" value="ZF_UBP"/>
    <property type="match status" value="1"/>
</dbReference>
<feature type="region of interest" description="Disordered" evidence="6">
    <location>
        <begin position="228"/>
        <end position="255"/>
    </location>
</feature>
<dbReference type="Gene3D" id="3.30.40.10">
    <property type="entry name" value="Zinc/RING finger domain, C3HC4 (zinc finger)"/>
    <property type="match status" value="2"/>
</dbReference>
<evidence type="ECO:0000256" key="2">
    <source>
        <dbReference type="ARBA" id="ARBA00022771"/>
    </source>
</evidence>
<dbReference type="SMART" id="SM00290">
    <property type="entry name" value="ZnF_UBP"/>
    <property type="match status" value="1"/>
</dbReference>
<dbReference type="Pfam" id="PF02148">
    <property type="entry name" value="zf-UBP"/>
    <property type="match status" value="1"/>
</dbReference>
<feature type="coiled-coil region" evidence="5">
    <location>
        <begin position="461"/>
        <end position="488"/>
    </location>
</feature>
<dbReference type="SMART" id="SM00184">
    <property type="entry name" value="RING"/>
    <property type="match status" value="1"/>
</dbReference>
<keyword evidence="5" id="KW-0175">Coiled coil</keyword>
<comment type="caution">
    <text evidence="9">The sequence shown here is derived from an EMBL/GenBank/DDBJ whole genome shotgun (WGS) entry which is preliminary data.</text>
</comment>
<accession>A0A8H7RTU4</accession>
<evidence type="ECO:0000259" key="8">
    <source>
        <dbReference type="PROSITE" id="PS50271"/>
    </source>
</evidence>
<dbReference type="PROSITE" id="PS50089">
    <property type="entry name" value="ZF_RING_2"/>
    <property type="match status" value="1"/>
</dbReference>
<evidence type="ECO:0000256" key="1">
    <source>
        <dbReference type="ARBA" id="ARBA00022723"/>
    </source>
</evidence>
<dbReference type="SUPFAM" id="SSF57850">
    <property type="entry name" value="RING/U-box"/>
    <property type="match status" value="2"/>
</dbReference>